<dbReference type="Pfam" id="PF00008">
    <property type="entry name" value="EGF"/>
    <property type="match status" value="14"/>
</dbReference>
<dbReference type="PROSITE" id="PS01187">
    <property type="entry name" value="EGF_CA"/>
    <property type="match status" value="8"/>
</dbReference>
<dbReference type="PROSITE" id="PS00010">
    <property type="entry name" value="ASX_HYDROXYL"/>
    <property type="match status" value="16"/>
</dbReference>
<dbReference type="FunFam" id="2.60.120.200:FF:000192">
    <property type="entry name" value="Crumbs, isoform D"/>
    <property type="match status" value="1"/>
</dbReference>
<dbReference type="SUPFAM" id="SSF49899">
    <property type="entry name" value="Concanavalin A-like lectins/glucanases"/>
    <property type="match status" value="4"/>
</dbReference>
<dbReference type="FunFam" id="2.10.25.10:FF:000031">
    <property type="entry name" value="neurogenic locus notch homolog protein 3"/>
    <property type="match status" value="1"/>
</dbReference>
<dbReference type="Gene3D" id="2.60.120.200">
    <property type="match status" value="4"/>
</dbReference>
<keyword evidence="6 17" id="KW-0812">Transmembrane</keyword>
<dbReference type="CDD" id="cd00110">
    <property type="entry name" value="LamG"/>
    <property type="match status" value="3"/>
</dbReference>
<feature type="domain" description="EGF-like" evidence="19">
    <location>
        <begin position="343"/>
        <end position="380"/>
    </location>
</feature>
<feature type="disulfide bond" evidence="15">
    <location>
        <begin position="849"/>
        <end position="858"/>
    </location>
</feature>
<feature type="domain" description="EGF-like" evidence="19">
    <location>
        <begin position="425"/>
        <end position="462"/>
    </location>
</feature>
<feature type="disulfide bond" evidence="15">
    <location>
        <begin position="1593"/>
        <end position="1602"/>
    </location>
</feature>
<dbReference type="FunFam" id="2.10.25.10:FF:000039">
    <property type="entry name" value="Crumbs cell polarity complex component 1"/>
    <property type="match status" value="1"/>
</dbReference>
<dbReference type="InterPro" id="IPR000742">
    <property type="entry name" value="EGF"/>
</dbReference>
<feature type="disulfide bond" evidence="15">
    <location>
        <begin position="413"/>
        <end position="422"/>
    </location>
</feature>
<dbReference type="SMART" id="SM00179">
    <property type="entry name" value="EGF_CA"/>
    <property type="match status" value="25"/>
</dbReference>
<keyword evidence="7" id="KW-0732">Signal</keyword>
<feature type="domain" description="EGF-like" evidence="19">
    <location>
        <begin position="1002"/>
        <end position="1038"/>
    </location>
</feature>
<keyword evidence="11 15" id="KW-1015">Disulfide bond</keyword>
<dbReference type="EnsemblMetazoa" id="MDOA013719-RB">
    <property type="protein sequence ID" value="MDOA013719-PB"/>
    <property type="gene ID" value="MDOA013719"/>
</dbReference>
<proteinExistence type="inferred from homology"/>
<name>A0A1I8NC74_MUSDO</name>
<evidence type="ECO:0000256" key="7">
    <source>
        <dbReference type="ARBA" id="ARBA00022729"/>
    </source>
</evidence>
<dbReference type="GO" id="GO:0003008">
    <property type="term" value="P:system process"/>
    <property type="evidence" value="ECO:0007669"/>
    <property type="project" value="UniProtKB-ARBA"/>
</dbReference>
<evidence type="ECO:0000256" key="15">
    <source>
        <dbReference type="PROSITE-ProRule" id="PRU00076"/>
    </source>
</evidence>
<comment type="similarity">
    <text evidence="14">Belongs to the Crumbs protein family.</text>
</comment>
<feature type="disulfide bond" evidence="15">
    <location>
        <begin position="1905"/>
        <end position="1914"/>
    </location>
</feature>
<feature type="disulfide bond" evidence="15">
    <location>
        <begin position="1987"/>
        <end position="1996"/>
    </location>
</feature>
<evidence type="ECO:0008006" key="21">
    <source>
        <dbReference type="Google" id="ProtNLM"/>
    </source>
</evidence>
<feature type="transmembrane region" description="Helical" evidence="17">
    <location>
        <begin position="2170"/>
        <end position="2194"/>
    </location>
</feature>
<feature type="domain" description="EGF-like" evidence="19">
    <location>
        <begin position="1567"/>
        <end position="1603"/>
    </location>
</feature>
<dbReference type="InterPro" id="IPR018097">
    <property type="entry name" value="EGF_Ca-bd_CS"/>
</dbReference>
<feature type="domain" description="EGF-like" evidence="19">
    <location>
        <begin position="2075"/>
        <end position="2113"/>
    </location>
</feature>
<dbReference type="InterPro" id="IPR009030">
    <property type="entry name" value="Growth_fac_rcpt_cys_sf"/>
</dbReference>
<feature type="disulfide bond" evidence="15">
    <location>
        <begin position="527"/>
        <end position="536"/>
    </location>
</feature>
<feature type="domain" description="EGF-like" evidence="19">
    <location>
        <begin position="861"/>
        <end position="898"/>
    </location>
</feature>
<dbReference type="PROSITE" id="PS50026">
    <property type="entry name" value="EGF_3"/>
    <property type="match status" value="28"/>
</dbReference>
<evidence type="ECO:0000313" key="20">
    <source>
        <dbReference type="EnsemblMetazoa" id="MDOA013719-PB"/>
    </source>
</evidence>
<accession>A0A1I8NC74</accession>
<feature type="domain" description="EGF-like" evidence="19">
    <location>
        <begin position="2114"/>
        <end position="2156"/>
    </location>
</feature>
<dbReference type="Pfam" id="PF02210">
    <property type="entry name" value="Laminin_G_2"/>
    <property type="match status" value="1"/>
</dbReference>
<dbReference type="FunFam" id="2.10.25.10:FF:000122">
    <property type="entry name" value="Protein crumbs homolog 2"/>
    <property type="match status" value="2"/>
</dbReference>
<feature type="disulfide bond" evidence="15">
    <location>
        <begin position="811"/>
        <end position="820"/>
    </location>
</feature>
<feature type="domain" description="EGF-like" evidence="19">
    <location>
        <begin position="709"/>
        <end position="744"/>
    </location>
</feature>
<evidence type="ECO:0000259" key="19">
    <source>
        <dbReference type="PROSITE" id="PS50026"/>
    </source>
</evidence>
<feature type="disulfide bond" evidence="15">
    <location>
        <begin position="370"/>
        <end position="379"/>
    </location>
</feature>
<dbReference type="SMART" id="SM00181">
    <property type="entry name" value="EGF"/>
    <property type="match status" value="29"/>
</dbReference>
<feature type="domain" description="EGF-like" evidence="19">
    <location>
        <begin position="501"/>
        <end position="537"/>
    </location>
</feature>
<protein>
    <recommendedName>
        <fullName evidence="21">Protein crumbs</fullName>
    </recommendedName>
</protein>
<dbReference type="PANTHER" id="PTHR24033:SF151">
    <property type="entry name" value="NOTCH 2"/>
    <property type="match status" value="1"/>
</dbReference>
<dbReference type="GO" id="GO:0009887">
    <property type="term" value="P:animal organ morphogenesis"/>
    <property type="evidence" value="ECO:0007669"/>
    <property type="project" value="UniProtKB-ARBA"/>
</dbReference>
<dbReference type="FunFam" id="2.60.120.200:FF:000143">
    <property type="entry name" value="Crumbs, isoform D"/>
    <property type="match status" value="1"/>
</dbReference>
<evidence type="ECO:0000256" key="6">
    <source>
        <dbReference type="ARBA" id="ARBA00022692"/>
    </source>
</evidence>
<feature type="domain" description="EGF-like" evidence="19">
    <location>
        <begin position="1079"/>
        <end position="1120"/>
    </location>
</feature>
<feature type="domain" description="Laminin G" evidence="18">
    <location>
        <begin position="1122"/>
        <end position="1304"/>
    </location>
</feature>
<dbReference type="SMART" id="SM00282">
    <property type="entry name" value="LamG"/>
    <property type="match status" value="4"/>
</dbReference>
<dbReference type="GO" id="GO:0001764">
    <property type="term" value="P:neuron migration"/>
    <property type="evidence" value="ECO:0007669"/>
    <property type="project" value="UniProtKB-ARBA"/>
</dbReference>
<feature type="domain" description="EGF-like" evidence="19">
    <location>
        <begin position="1306"/>
        <end position="1342"/>
    </location>
</feature>
<feature type="domain" description="Laminin G" evidence="18">
    <location>
        <begin position="1631"/>
        <end position="1842"/>
    </location>
</feature>
<evidence type="ECO:0000256" key="13">
    <source>
        <dbReference type="ARBA" id="ARBA00023273"/>
    </source>
</evidence>
<dbReference type="FunFam" id="2.10.25.10:FF:000507">
    <property type="entry name" value="Crumbs, isoform C"/>
    <property type="match status" value="1"/>
</dbReference>
<feature type="domain" description="Laminin G" evidence="18">
    <location>
        <begin position="1349"/>
        <end position="1571"/>
    </location>
</feature>
<dbReference type="FunFam" id="2.10.25.10:FF:000004">
    <property type="entry name" value="Neurogenic locus notch 1"/>
    <property type="match status" value="1"/>
</dbReference>
<dbReference type="VEuPathDB" id="VectorBase:MDOA013719"/>
<comment type="caution">
    <text evidence="15">Lacks conserved residue(s) required for the propagation of feature annotation.</text>
</comment>
<feature type="disulfide bond" evidence="15">
    <location>
        <begin position="1867"/>
        <end position="1876"/>
    </location>
</feature>
<feature type="domain" description="EGF-like" evidence="19">
    <location>
        <begin position="464"/>
        <end position="500"/>
    </location>
</feature>
<dbReference type="GO" id="GO:0016358">
    <property type="term" value="P:dendrite development"/>
    <property type="evidence" value="ECO:0007669"/>
    <property type="project" value="UniProtKB-ARBA"/>
</dbReference>
<dbReference type="GO" id="GO:0007163">
    <property type="term" value="P:establishment or maintenance of cell polarity"/>
    <property type="evidence" value="ECO:0007669"/>
    <property type="project" value="UniProtKB-ARBA"/>
</dbReference>
<feature type="disulfide bond" evidence="15">
    <location>
        <begin position="394"/>
        <end position="411"/>
    </location>
</feature>
<feature type="domain" description="EGF-like" evidence="19">
    <location>
        <begin position="1040"/>
        <end position="1077"/>
    </location>
</feature>
<evidence type="ECO:0000256" key="12">
    <source>
        <dbReference type="ARBA" id="ARBA00023180"/>
    </source>
</evidence>
<keyword evidence="5 15" id="KW-0245">EGF-like domain</keyword>
<feature type="domain" description="EGF-like" evidence="19">
    <location>
        <begin position="1843"/>
        <end position="1877"/>
    </location>
</feature>
<keyword evidence="9 17" id="KW-1133">Transmembrane helix</keyword>
<dbReference type="Pfam" id="PF07645">
    <property type="entry name" value="EGF_CA"/>
    <property type="match status" value="2"/>
</dbReference>
<dbReference type="FunFam" id="2.10.25.10:FF:000279">
    <property type="entry name" value="Neurogenic locus notch 1"/>
    <property type="match status" value="1"/>
</dbReference>
<evidence type="ECO:0000256" key="14">
    <source>
        <dbReference type="ARBA" id="ARBA00060989"/>
    </source>
</evidence>
<feature type="disulfide bond" evidence="15">
    <location>
        <begin position="632"/>
        <end position="641"/>
    </location>
</feature>
<feature type="domain" description="EGF-like" evidence="19">
    <location>
        <begin position="785"/>
        <end position="821"/>
    </location>
</feature>
<dbReference type="FunFam" id="2.60.120.200:FF:000181">
    <property type="entry name" value="Crumbs, isoform D"/>
    <property type="match status" value="1"/>
</dbReference>
<comment type="subcellular location">
    <subcellularLocation>
        <location evidence="1">Apical cell membrane</location>
        <topology evidence="1">Single-pass type I membrane protein</topology>
    </subcellularLocation>
    <subcellularLocation>
        <location evidence="2">Cell projection</location>
    </subcellularLocation>
</comment>
<feature type="disulfide bond" evidence="15">
    <location>
        <begin position="1110"/>
        <end position="1119"/>
    </location>
</feature>
<dbReference type="STRING" id="7370.A0A1I8NC74"/>
<dbReference type="InterPro" id="IPR001881">
    <property type="entry name" value="EGF-like_Ca-bd_dom"/>
</dbReference>
<evidence type="ECO:0000256" key="10">
    <source>
        <dbReference type="ARBA" id="ARBA00023136"/>
    </source>
</evidence>
<evidence type="ECO:0000256" key="3">
    <source>
        <dbReference type="ARBA" id="ARBA00022473"/>
    </source>
</evidence>
<keyword evidence="10 17" id="KW-0472">Membrane</keyword>
<dbReference type="GO" id="GO:0051240">
    <property type="term" value="P:positive regulation of multicellular organismal process"/>
    <property type="evidence" value="ECO:0007669"/>
    <property type="project" value="UniProtKB-ARBA"/>
</dbReference>
<evidence type="ECO:0000256" key="16">
    <source>
        <dbReference type="SAM" id="MobiDB-lite"/>
    </source>
</evidence>
<dbReference type="PANTHER" id="PTHR24033">
    <property type="entry name" value="EGF-LIKE DOMAIN-CONTAINING PROTEIN"/>
    <property type="match status" value="1"/>
</dbReference>
<dbReference type="FunFam" id="2.10.25.10:FF:000472">
    <property type="entry name" value="Uncharacterized protein, isoform A"/>
    <property type="match status" value="1"/>
</dbReference>
<feature type="domain" description="EGF-like" evidence="19">
    <location>
        <begin position="606"/>
        <end position="642"/>
    </location>
</feature>
<feature type="domain" description="EGF-like" evidence="19">
    <location>
        <begin position="1917"/>
        <end position="1953"/>
    </location>
</feature>
<dbReference type="PRINTS" id="PR01983">
    <property type="entry name" value="NOTCH"/>
</dbReference>
<evidence type="ECO:0000256" key="5">
    <source>
        <dbReference type="ARBA" id="ARBA00022536"/>
    </source>
</evidence>
<feature type="domain" description="EGF-like" evidence="19">
    <location>
        <begin position="900"/>
        <end position="936"/>
    </location>
</feature>
<evidence type="ECO:0000256" key="8">
    <source>
        <dbReference type="ARBA" id="ARBA00022737"/>
    </source>
</evidence>
<evidence type="ECO:0000256" key="11">
    <source>
        <dbReference type="ARBA" id="ARBA00023157"/>
    </source>
</evidence>
<dbReference type="FunFam" id="2.10.25.10:FF:000123">
    <property type="entry name" value="Crumbs homolog 1 (Drosophila)"/>
    <property type="match status" value="2"/>
</dbReference>
<dbReference type="InterPro" id="IPR013032">
    <property type="entry name" value="EGF-like_CS"/>
</dbReference>
<gene>
    <name evidence="20" type="primary">101892284</name>
</gene>
<feature type="domain" description="EGF-like" evidence="19">
    <location>
        <begin position="1956"/>
        <end position="1997"/>
    </location>
</feature>
<dbReference type="VEuPathDB" id="VectorBase:MDOMA2_016135"/>
<keyword evidence="3" id="KW-0217">Developmental protein</keyword>
<dbReference type="RefSeq" id="XP_011293645.2">
    <property type="nucleotide sequence ID" value="XM_011295343.3"/>
</dbReference>
<keyword evidence="4" id="KW-1003">Cell membrane</keyword>
<dbReference type="FunFam" id="2.10.25.10:FF:000208">
    <property type="entry name" value="Crumbs 2, cell polarity complex component"/>
    <property type="match status" value="1"/>
</dbReference>
<dbReference type="InterPro" id="IPR049883">
    <property type="entry name" value="NOTCH1_EGF-like"/>
</dbReference>
<feature type="domain" description="EGF-like" evidence="19">
    <location>
        <begin position="938"/>
        <end position="1000"/>
    </location>
</feature>
<feature type="disulfide bond" evidence="15">
    <location>
        <begin position="1943"/>
        <end position="1952"/>
    </location>
</feature>
<dbReference type="FunFam" id="2.10.25.10:FF:000173">
    <property type="entry name" value="Neurogenic locus notch protein 2"/>
    <property type="match status" value="1"/>
</dbReference>
<dbReference type="SUPFAM" id="SSF57196">
    <property type="entry name" value="EGF/Laminin"/>
    <property type="match status" value="20"/>
</dbReference>
<dbReference type="OrthoDB" id="283575at2759"/>
<dbReference type="Pfam" id="PF12661">
    <property type="entry name" value="hEGF"/>
    <property type="match status" value="6"/>
</dbReference>
<dbReference type="PRINTS" id="PR00010">
    <property type="entry name" value="EGFBLOOD"/>
</dbReference>
<dbReference type="GO" id="GO:0048646">
    <property type="term" value="P:anatomical structure formation involved in morphogenesis"/>
    <property type="evidence" value="ECO:0007669"/>
    <property type="project" value="UniProtKB-ARBA"/>
</dbReference>
<feature type="domain" description="EGF-like" evidence="19">
    <location>
        <begin position="648"/>
        <end position="679"/>
    </location>
</feature>
<evidence type="ECO:0000256" key="9">
    <source>
        <dbReference type="ARBA" id="ARBA00022989"/>
    </source>
</evidence>
<dbReference type="FunFam" id="2.10.25.10:FF:000575">
    <property type="entry name" value="Crumbs, isoform C"/>
    <property type="match status" value="1"/>
</dbReference>
<feature type="disulfide bond" evidence="15">
    <location>
        <begin position="330"/>
        <end position="339"/>
    </location>
</feature>
<feature type="disulfide bond" evidence="15">
    <location>
        <begin position="990"/>
        <end position="999"/>
    </location>
</feature>
<feature type="disulfide bond" evidence="15">
    <location>
        <begin position="773"/>
        <end position="782"/>
    </location>
</feature>
<feature type="domain" description="EGF-like" evidence="19">
    <location>
        <begin position="2036"/>
        <end position="2073"/>
    </location>
</feature>
<feature type="domain" description="EGF-like" evidence="19">
    <location>
        <begin position="304"/>
        <end position="340"/>
    </location>
</feature>
<organism evidence="20">
    <name type="scientific">Musca domestica</name>
    <name type="common">House fly</name>
    <dbReference type="NCBI Taxonomy" id="7370"/>
    <lineage>
        <taxon>Eukaryota</taxon>
        <taxon>Metazoa</taxon>
        <taxon>Ecdysozoa</taxon>
        <taxon>Arthropoda</taxon>
        <taxon>Hexapoda</taxon>
        <taxon>Insecta</taxon>
        <taxon>Pterygota</taxon>
        <taxon>Neoptera</taxon>
        <taxon>Endopterygota</taxon>
        <taxon>Diptera</taxon>
        <taxon>Brachycera</taxon>
        <taxon>Muscomorpha</taxon>
        <taxon>Muscoidea</taxon>
        <taxon>Muscidae</taxon>
        <taxon>Musca</taxon>
    </lineage>
</organism>
<reference evidence="20" key="1">
    <citation type="submission" date="2020-05" db="UniProtKB">
        <authorList>
            <consortium name="EnsemblMetazoa"/>
        </authorList>
    </citation>
    <scope>IDENTIFICATION</scope>
    <source>
        <strain evidence="20">Aabys</strain>
    </source>
</reference>
<feature type="compositionally biased region" description="Low complexity" evidence="16">
    <location>
        <begin position="1"/>
        <end position="17"/>
    </location>
</feature>
<dbReference type="FunFam" id="2.10.25.10:FF:000172">
    <property type="entry name" value="FAT atypical cadherin 3"/>
    <property type="match status" value="2"/>
</dbReference>
<dbReference type="FunFam" id="2.10.25.10:FF:000006">
    <property type="entry name" value="Versican core protein-like isoform 1"/>
    <property type="match status" value="1"/>
</dbReference>
<feature type="domain" description="EGF-like" evidence="19">
    <location>
        <begin position="746"/>
        <end position="783"/>
    </location>
</feature>
<dbReference type="GO" id="GO:0032991">
    <property type="term" value="C:protein-containing complex"/>
    <property type="evidence" value="ECO:0007669"/>
    <property type="project" value="UniProtKB-ARBA"/>
</dbReference>
<dbReference type="FunFam" id="2.10.25.10:FF:000185">
    <property type="entry name" value="basement membrane-specific heparan sulfate proteoglycan core protein-like"/>
    <property type="match status" value="1"/>
</dbReference>
<keyword evidence="12" id="KW-0325">Glycoprotein</keyword>
<evidence type="ECO:0000256" key="1">
    <source>
        <dbReference type="ARBA" id="ARBA00004247"/>
    </source>
</evidence>
<dbReference type="Gene3D" id="2.10.25.10">
    <property type="entry name" value="Laminin"/>
    <property type="match status" value="28"/>
</dbReference>
<feature type="domain" description="EGF-like" evidence="19">
    <location>
        <begin position="1879"/>
        <end position="1915"/>
    </location>
</feature>
<dbReference type="PROSITE" id="PS50025">
    <property type="entry name" value="LAM_G_DOMAIN"/>
    <property type="match status" value="4"/>
</dbReference>
<dbReference type="InterPro" id="IPR001791">
    <property type="entry name" value="Laminin_G"/>
</dbReference>
<feature type="disulfide bond" evidence="15">
    <location>
        <begin position="669"/>
        <end position="678"/>
    </location>
</feature>
<dbReference type="SUPFAM" id="SSF57184">
    <property type="entry name" value="Growth factor receptor domain"/>
    <property type="match status" value="1"/>
</dbReference>
<dbReference type="PROSITE" id="PS00022">
    <property type="entry name" value="EGF_1"/>
    <property type="match status" value="25"/>
</dbReference>
<feature type="disulfide bond" evidence="15">
    <location>
        <begin position="1067"/>
        <end position="1076"/>
    </location>
</feature>
<feature type="disulfide bond" evidence="15">
    <location>
        <begin position="2146"/>
        <end position="2155"/>
    </location>
</feature>
<dbReference type="GO" id="GO:0016324">
    <property type="term" value="C:apical plasma membrane"/>
    <property type="evidence" value="ECO:0007669"/>
    <property type="project" value="UniProtKB-SubCell"/>
</dbReference>
<evidence type="ECO:0000256" key="2">
    <source>
        <dbReference type="ARBA" id="ARBA00004316"/>
    </source>
</evidence>
<feature type="domain" description="EGF-like" evidence="19">
    <location>
        <begin position="385"/>
        <end position="423"/>
    </location>
</feature>
<feature type="disulfide bond" evidence="15">
    <location>
        <begin position="734"/>
        <end position="743"/>
    </location>
</feature>
<feature type="disulfide bond" evidence="15">
    <location>
        <begin position="1028"/>
        <end position="1037"/>
    </location>
</feature>
<feature type="domain" description="Laminin G" evidence="18">
    <location>
        <begin position="127"/>
        <end position="295"/>
    </location>
</feature>
<dbReference type="GO" id="GO:0043005">
    <property type="term" value="C:neuron projection"/>
    <property type="evidence" value="ECO:0007669"/>
    <property type="project" value="UniProtKB-ARBA"/>
</dbReference>
<feature type="disulfide bond" evidence="15">
    <location>
        <begin position="2024"/>
        <end position="2033"/>
    </location>
</feature>
<keyword evidence="13" id="KW-0966">Cell projection</keyword>
<feature type="region of interest" description="Disordered" evidence="16">
    <location>
        <begin position="1"/>
        <end position="38"/>
    </location>
</feature>
<feature type="domain" description="EGF-like" evidence="19">
    <location>
        <begin position="823"/>
        <end position="859"/>
    </location>
</feature>
<feature type="disulfide bond" evidence="15">
    <location>
        <begin position="1332"/>
        <end position="1341"/>
    </location>
</feature>
<dbReference type="PROSITE" id="PS01186">
    <property type="entry name" value="EGF_2"/>
    <property type="match status" value="16"/>
</dbReference>
<keyword evidence="8" id="KW-0677">Repeat</keyword>
<feature type="disulfide bond" evidence="15">
    <location>
        <begin position="490"/>
        <end position="499"/>
    </location>
</feature>
<evidence type="ECO:0000256" key="4">
    <source>
        <dbReference type="ARBA" id="ARBA00022475"/>
    </source>
</evidence>
<dbReference type="InterPro" id="IPR000152">
    <property type="entry name" value="EGF-type_Asp/Asn_hydroxyl_site"/>
</dbReference>
<sequence length="2233" mass="243072">MSSLLITPPSSSPLAKYQRQHQQQHSHTTNQSRRKRRTAITKHTTATTLAAGTQVPSTFNSTMSTASTVTRRNASPTIISLNDIDHNKNNNHSTRSLRPTAAITLQWFCCFLIFLLSTESTFVAGASREAYFNGSAYLRLLSPMPIWDHSAISFRSCRGGEILAQQYNKNSIVISVINDFLQISLAGPAVIGPNNRVDVKYSYHLLDNKWHTIQFKYEYGNLLLFIDRESRVFANSTYNSQFLTNQDIGNEAAILILGNSFTGCLQDGPGLQFINDSMTVQNAVFGACPLGSGPCSDHDVPLRNQDFCANDPCMGYGLCISHADGYECRCTARYSGKNCQMDNGSPCDRNPCSNGGTCFEDSRGDYQCICPPNHTGKHCETEININPLCQINPCLNNGACVVAPGSNAIECECPKGYAGSHCEIDMDDCASQPCQNNGKCVDKVNGFVCDCSNTGFVGPLCQTNIDECEMKPCRNGGKCFDTNGWYICQCLDGWGGDLCEKPISCQTQQCLNGGTCVDKAIGFQCMCLPGYSGELCQQGPPPCPQCPIDSECVAGKCICKPGTTGPIGHCVPVDTSAVVAAPPLAASSSTSSSSLANNQQLPRSAQLNACSSDKCLNGGTCQGSATNYTCICASGFKGFNCELPPAAVTVGCKCLNGGTCSLNGTHCYCPTGYSGDRCEKMETCTLANCQDPMVCSQNKCICPENKICTQCASQPCRNGGVCSDLPNGDYECKCPASWTGRNCVKDVDECSISPKICGNGICKNEEGSYKCYCTPGFTGIHCDSDVDECLSHPCQNGATCHNKINAYECVCPPGYMGLNCETNIDECASNPCSIGSTCLDLINNFTCSCIPGMTGRFCEIDIDDCVSGPCQHNGVCIDELGGFHCNCSSTGYEGRFCEMNIDECATNQCVNGAECIDEVNNYSCKCHDGFRGKNCEFDINECESNPCQYSGTCLERSNLTLYALSQTMDLPSIFSQQFSFQNASGYECVCVPGIMGKNCEININECESNPCSKHGTCNDGIGTYTCECDPGFEGTYCEVNIDECERYNPCGDHGTCIDQTNDYECDCDAMYGGKNCSVPLIGCLSAPCLNGGICKPYLVNETDHLFNCSCQHGFQGDTCEKTTTISMVVSSLIAVKTQREEGYDINLQFRTTLPNGVLAFGTSGGQNEPVSYILELINGRLNLHSSLLNKWEGVFIGSNLNDSNWHKVFVSINTSHLVLSANDEQAIFPVGSYETSNGSQQPSFPLTYLGGTIPNLKSYLRHLTHRPSSFVGCMQDIVVNGKWIFPDEKVLDNNTKLTKIESGCRRTEQCNPNPCHSNGRCTDLWHTFSCTCQRPHFGYTCKYNITAATFGHENTTHSAVIVDTNDVARRAIRSVLDISMFIRTRQPTGQVFYLGSDPRKTRGVDTGNSYVAAKLQGGELLVRMQFNGTPEAYTVGGNKLDNGYNHLIEVVRNQTLVQVKLNGTEYFRKTLSSTGLLDAQVLYLGGPPPTTGAQETAVVPGVEVGTEYATVKPEDYFKGIIQDVKVSNGSYTMIVELYPLQEEDLALPPSFGTITIDRSSVLKGEVSDDLCRKNPCRHNAECRNTWNDYICKCPNGYKGKDCQEIEFCQLVTCPGSSVCQNLDFGYECLTNITFRGNEKAPLSFAFYKEPQLLDDSKPKLKPIIEIAYRTRTGGTLLYLENQDSFFEIGVNQGQVTVTWKFNQDPLGDTKRFSKDNSDGIEWSRIFLRAQNGKLEGGWKGWESMVDPSPSFSADIDINAFEELISSGAQVYLGGMPTESHQSRGTLSSQQGSQFKGCLGEARVGDLLLPYFTNEEMYPRTENVSVQPHVQFRLNSTRPDEGCILCFKSDCKNDGYCSAPTENYACTCQAGYNGDDCSNNIDECATAMCQNNSTCIDMVAHFVCKCLPGYDGLFCENNIDECASQPCHNGGNCTDLIADFQCDCTDDYAGAQCDVLKQVTCENFPCKNGSTCQDRYNAQTGNNFTCTCLQGYEGPLCDTPFCEVKPCEHGGLCIIADTKIPMCQCSLGYTGTFCETDINECDSNPCLNDGVCTDLVGGYSCNCTDTGFEGDNCEIDIDECAMSVEYCGGLGRCINQPGTFKCICQDSFCGAYCNFTDPCKQSDVPLCMNGGICEEACGDEADYNCNCTDGYTGKNCTILITAKEEPSTADIAIIVIPVVVVLLLVCAGLLVTFLVMARNKRATRGTYSPSAQEYCNPRLEMDNVLKPPPEERLI</sequence>
<dbReference type="GO" id="GO:0048667">
    <property type="term" value="P:cell morphogenesis involved in neuron differentiation"/>
    <property type="evidence" value="ECO:0007669"/>
    <property type="project" value="UniProtKB-ARBA"/>
</dbReference>
<dbReference type="CDD" id="cd00054">
    <property type="entry name" value="EGF_CA"/>
    <property type="match status" value="18"/>
</dbReference>
<feature type="domain" description="EGF-like" evidence="19">
    <location>
        <begin position="1998"/>
        <end position="2034"/>
    </location>
</feature>
<dbReference type="InterPro" id="IPR013320">
    <property type="entry name" value="ConA-like_dom_sf"/>
</dbReference>
<dbReference type="GO" id="GO:0005911">
    <property type="term" value="C:cell-cell junction"/>
    <property type="evidence" value="ECO:0007669"/>
    <property type="project" value="UniProtKB-ARBA"/>
</dbReference>
<dbReference type="GO" id="GO:0005509">
    <property type="term" value="F:calcium ion binding"/>
    <property type="evidence" value="ECO:0007669"/>
    <property type="project" value="InterPro"/>
</dbReference>
<evidence type="ECO:0000256" key="17">
    <source>
        <dbReference type="SAM" id="Phobius"/>
    </source>
</evidence>
<feature type="disulfide bond" evidence="15">
    <location>
        <begin position="2103"/>
        <end position="2112"/>
    </location>
</feature>
<evidence type="ECO:0000259" key="18">
    <source>
        <dbReference type="PROSITE" id="PS50025"/>
    </source>
</evidence>
<dbReference type="GO" id="GO:0030855">
    <property type="term" value="P:epithelial cell differentiation"/>
    <property type="evidence" value="ECO:0007669"/>
    <property type="project" value="UniProtKB-ARBA"/>
</dbReference>
<feature type="disulfide bond" evidence="15">
    <location>
        <begin position="926"/>
        <end position="935"/>
    </location>
</feature>
<dbReference type="Pfam" id="PF00054">
    <property type="entry name" value="Laminin_G_1"/>
    <property type="match status" value="2"/>
</dbReference>
<dbReference type="InterPro" id="IPR051830">
    <property type="entry name" value="NOTCH_homolog"/>
</dbReference>